<proteinExistence type="predicted"/>
<accession>A0A5B7FSX6</accession>
<feature type="region of interest" description="Disordered" evidence="1">
    <location>
        <begin position="1"/>
        <end position="20"/>
    </location>
</feature>
<dbReference type="Proteomes" id="UP000324222">
    <property type="component" value="Unassembled WGS sequence"/>
</dbReference>
<feature type="compositionally biased region" description="Basic residues" evidence="1">
    <location>
        <begin position="1"/>
        <end position="10"/>
    </location>
</feature>
<reference evidence="2 3" key="1">
    <citation type="submission" date="2019-05" db="EMBL/GenBank/DDBJ databases">
        <title>Another draft genome of Portunus trituberculatus and its Hox gene families provides insights of decapod evolution.</title>
        <authorList>
            <person name="Jeong J.-H."/>
            <person name="Song I."/>
            <person name="Kim S."/>
            <person name="Choi T."/>
            <person name="Kim D."/>
            <person name="Ryu S."/>
            <person name="Kim W."/>
        </authorList>
    </citation>
    <scope>NUCLEOTIDE SEQUENCE [LARGE SCALE GENOMIC DNA]</scope>
    <source>
        <tissue evidence="2">Muscle</tissue>
    </source>
</reference>
<keyword evidence="3" id="KW-1185">Reference proteome</keyword>
<dbReference type="EMBL" id="VSRR010007751">
    <property type="protein sequence ID" value="MPC47464.1"/>
    <property type="molecule type" value="Genomic_DNA"/>
</dbReference>
<evidence type="ECO:0000313" key="3">
    <source>
        <dbReference type="Proteomes" id="UP000324222"/>
    </source>
</evidence>
<comment type="caution">
    <text evidence="2">The sequence shown here is derived from an EMBL/GenBank/DDBJ whole genome shotgun (WGS) entry which is preliminary data.</text>
</comment>
<evidence type="ECO:0000256" key="1">
    <source>
        <dbReference type="SAM" id="MobiDB-lite"/>
    </source>
</evidence>
<dbReference type="AlphaFoldDB" id="A0A5B7FSX6"/>
<name>A0A5B7FSX6_PORTR</name>
<evidence type="ECO:0000313" key="2">
    <source>
        <dbReference type="EMBL" id="MPC47464.1"/>
    </source>
</evidence>
<organism evidence="2 3">
    <name type="scientific">Portunus trituberculatus</name>
    <name type="common">Swimming crab</name>
    <name type="synonym">Neptunus trituberculatus</name>
    <dbReference type="NCBI Taxonomy" id="210409"/>
    <lineage>
        <taxon>Eukaryota</taxon>
        <taxon>Metazoa</taxon>
        <taxon>Ecdysozoa</taxon>
        <taxon>Arthropoda</taxon>
        <taxon>Crustacea</taxon>
        <taxon>Multicrustacea</taxon>
        <taxon>Malacostraca</taxon>
        <taxon>Eumalacostraca</taxon>
        <taxon>Eucarida</taxon>
        <taxon>Decapoda</taxon>
        <taxon>Pleocyemata</taxon>
        <taxon>Brachyura</taxon>
        <taxon>Eubrachyura</taxon>
        <taxon>Portunoidea</taxon>
        <taxon>Portunidae</taxon>
        <taxon>Portuninae</taxon>
        <taxon>Portunus</taxon>
    </lineage>
</organism>
<gene>
    <name evidence="2" type="ORF">E2C01_041212</name>
</gene>
<sequence>MKGYHTKLHHSGTDPQLTPARSANTALCGMKKPSIFSDGMPSGYTLYFKARWGLWRRHKSGVNVQGSSGTGARTGCSIV</sequence>
<protein>
    <submittedName>
        <fullName evidence="2">Uncharacterized protein</fullName>
    </submittedName>
</protein>